<name>A0A4Y2FE26_ARAVE</name>
<proteinExistence type="predicted"/>
<comment type="caution">
    <text evidence="1">The sequence shown here is derived from an EMBL/GenBank/DDBJ whole genome shotgun (WGS) entry which is preliminary data.</text>
</comment>
<sequence>MRGPPAQDPITPKGYGVYVATKRVENLPSCVKRPGVASVNWLQSFQDPIPPKTHHVYSFGASYTSHHISNAGVGWKLQVAANFQIKVM</sequence>
<dbReference type="EMBL" id="BGPR01173132">
    <property type="protein sequence ID" value="GBM37814.1"/>
    <property type="molecule type" value="Genomic_DNA"/>
</dbReference>
<accession>A0A4Y2FE26</accession>
<dbReference type="Proteomes" id="UP000499080">
    <property type="component" value="Unassembled WGS sequence"/>
</dbReference>
<evidence type="ECO:0000313" key="2">
    <source>
        <dbReference type="Proteomes" id="UP000499080"/>
    </source>
</evidence>
<organism evidence="1 2">
    <name type="scientific">Araneus ventricosus</name>
    <name type="common">Orbweaver spider</name>
    <name type="synonym">Epeira ventricosa</name>
    <dbReference type="NCBI Taxonomy" id="182803"/>
    <lineage>
        <taxon>Eukaryota</taxon>
        <taxon>Metazoa</taxon>
        <taxon>Ecdysozoa</taxon>
        <taxon>Arthropoda</taxon>
        <taxon>Chelicerata</taxon>
        <taxon>Arachnida</taxon>
        <taxon>Araneae</taxon>
        <taxon>Araneomorphae</taxon>
        <taxon>Entelegynae</taxon>
        <taxon>Araneoidea</taxon>
        <taxon>Araneidae</taxon>
        <taxon>Araneus</taxon>
    </lineage>
</organism>
<keyword evidence="2" id="KW-1185">Reference proteome</keyword>
<evidence type="ECO:0000313" key="1">
    <source>
        <dbReference type="EMBL" id="GBM37814.1"/>
    </source>
</evidence>
<gene>
    <name evidence="1" type="ORF">AVEN_238052_1</name>
</gene>
<dbReference type="AlphaFoldDB" id="A0A4Y2FE26"/>
<protein>
    <submittedName>
        <fullName evidence="1">Uncharacterized protein</fullName>
    </submittedName>
</protein>
<reference evidence="1 2" key="1">
    <citation type="journal article" date="2019" name="Sci. Rep.">
        <title>Orb-weaving spider Araneus ventricosus genome elucidates the spidroin gene catalogue.</title>
        <authorList>
            <person name="Kono N."/>
            <person name="Nakamura H."/>
            <person name="Ohtoshi R."/>
            <person name="Moran D.A.P."/>
            <person name="Shinohara A."/>
            <person name="Yoshida Y."/>
            <person name="Fujiwara M."/>
            <person name="Mori M."/>
            <person name="Tomita M."/>
            <person name="Arakawa K."/>
        </authorList>
    </citation>
    <scope>NUCLEOTIDE SEQUENCE [LARGE SCALE GENOMIC DNA]</scope>
</reference>